<reference evidence="9 10" key="1">
    <citation type="submission" date="2020-08" db="EMBL/GenBank/DDBJ databases">
        <title>Sequencing the genomes of 1000 actinobacteria strains.</title>
        <authorList>
            <person name="Klenk H.-P."/>
        </authorList>
    </citation>
    <scope>NUCLEOTIDE SEQUENCE [LARGE SCALE GENOMIC DNA]</scope>
    <source>
        <strain evidence="9 10">DSM 46887</strain>
    </source>
</reference>
<proteinExistence type="inferred from homology"/>
<dbReference type="PANTHER" id="PTHR30620">
    <property type="entry name" value="PERIPLASMIC BETA-GLUCOSIDASE-RELATED"/>
    <property type="match status" value="1"/>
</dbReference>
<keyword evidence="10" id="KW-1185">Reference proteome</keyword>
<evidence type="ECO:0000256" key="2">
    <source>
        <dbReference type="ARBA" id="ARBA00022801"/>
    </source>
</evidence>
<keyword evidence="3 9" id="KW-0326">Glycosidase</keyword>
<gene>
    <name evidence="9" type="ORF">F4562_005629</name>
</gene>
<dbReference type="GO" id="GO:0008422">
    <property type="term" value="F:beta-glucosidase activity"/>
    <property type="evidence" value="ECO:0007669"/>
    <property type="project" value="UniProtKB-EC"/>
</dbReference>
<dbReference type="Gene3D" id="3.40.50.1700">
    <property type="entry name" value="Glycoside hydrolase family 3 C-terminal domain"/>
    <property type="match status" value="1"/>
</dbReference>
<dbReference type="InterPro" id="IPR036962">
    <property type="entry name" value="Glyco_hydro_3_N_sf"/>
</dbReference>
<feature type="region of interest" description="Disordered" evidence="4">
    <location>
        <begin position="66"/>
        <end position="87"/>
    </location>
</feature>
<dbReference type="SUPFAM" id="SSF52279">
    <property type="entry name" value="Beta-D-glucan exohydrolase, C-terminal domain"/>
    <property type="match status" value="1"/>
</dbReference>
<dbReference type="PRINTS" id="PR00133">
    <property type="entry name" value="GLHYDRLASE3"/>
</dbReference>
<dbReference type="GO" id="GO:0009251">
    <property type="term" value="P:glucan catabolic process"/>
    <property type="evidence" value="ECO:0007669"/>
    <property type="project" value="TreeGrafter"/>
</dbReference>
<keyword evidence="5" id="KW-0732">Signal</keyword>
<feature type="domain" description="Glycoside hydrolase family 3 N-terminal" evidence="6">
    <location>
        <begin position="135"/>
        <end position="461"/>
    </location>
</feature>
<sequence>MTRPFARSGARRSGFAVLAGLAVLAGGATGLPGAGAEAASTGTAGSASVSAETVSAKATGAEAAGAVTASAGTAGAETARGGRQPVIGRPALDARGCARIEKNLPTLADWPKVSSGIKRNPADERRIAKIVAGMTLAEKVGQMTQPEIAAITPEEVGRYFIGSVLNGGGSWPGRDKHAPQRAWLDLADAYWAASVATRTKIPVIWGIDAVHGNNNVYGATIFPHNIGLGAAQDPCLVRDIGAATAAQIRATGQDWAFAPTLAVPRDDRWGRTYEGFSEDPRITRAYGYEAVRGLQGGNPLRIGKGGVIATAKHFIGDGGTLKGVDQGVNPSSEAEMINLHGQGYYGALAAGAQTVMVSFNSWTNEELGITEGKLHGSERALTGILKRKIGFDGVVVSDWNGIGQVPGCTNASCPRAINAGIDVVMVPNDWKAFIANTVAQVDSGEIPMTRIDDAVTRILRVKLRAGVLDGPRPSRRAFAGSADALEARRLAREAVRESQVLLKNNGGVLPLPADSRVLVVGKSADSLQNQTGGWSLTWQGTGNVNADFPNGTTILGGLREALGEADVTFAETADGVDPAAYDAVIAVIGETPYAEGVGDLGRRSLEAARLHPGDLAVLDKVSGKGVPVVTVYVTGRPLWVNKELNRSDAFVVAWLPGTEGGGVADLLVRGRDRHGYTGRLPYSWPKTACQTPLNAGTEGYDPLFPLGYGLRSRQSGSVGTLDETAPPSGCGGQGGGGEANEDLEIFNRADVAPYRSFIGSADNWGGTEIGADGEAAHSAIGVVPADVNVQQDALKATWNGTGPAQIYMQDPAKGTDLRGYLNADGALVFDTVVHRPPAARTVISVHCGYPCLGEVVATSLFQGLPVGTKATVKIPISCFAAAGLDLETVNTPFLVYTDGAFSASFADVRWVPKAATDPDARSCSDLS</sequence>
<keyword evidence="2 3" id="KW-0378">Hydrolase</keyword>
<feature type="domain" description="Glycoside hydrolase family 3 C-terminal" evidence="7">
    <location>
        <begin position="500"/>
        <end position="710"/>
    </location>
</feature>
<comment type="caution">
    <text evidence="9">The sequence shown here is derived from an EMBL/GenBank/DDBJ whole genome shotgun (WGS) entry which is preliminary data.</text>
</comment>
<dbReference type="Pfam" id="PF18559">
    <property type="entry name" value="Exop_C"/>
    <property type="match status" value="1"/>
</dbReference>
<evidence type="ECO:0000256" key="1">
    <source>
        <dbReference type="ARBA" id="ARBA00005336"/>
    </source>
</evidence>
<dbReference type="InterPro" id="IPR002772">
    <property type="entry name" value="Glyco_hydro_3_C"/>
</dbReference>
<evidence type="ECO:0000259" key="8">
    <source>
        <dbReference type="Pfam" id="PF18559"/>
    </source>
</evidence>
<comment type="similarity">
    <text evidence="1 3">Belongs to the glycosyl hydrolase 3 family.</text>
</comment>
<evidence type="ECO:0000256" key="5">
    <source>
        <dbReference type="SAM" id="SignalP"/>
    </source>
</evidence>
<name>A0A7W9MIU5_9ACTN</name>
<feature type="chain" id="PRO_5039496729" evidence="5">
    <location>
        <begin position="31"/>
        <end position="927"/>
    </location>
</feature>
<dbReference type="EMBL" id="JACHMP010000001">
    <property type="protein sequence ID" value="MBB5822567.1"/>
    <property type="molecule type" value="Genomic_DNA"/>
</dbReference>
<evidence type="ECO:0000256" key="3">
    <source>
        <dbReference type="RuleBase" id="RU361161"/>
    </source>
</evidence>
<dbReference type="Pfam" id="PF01915">
    <property type="entry name" value="Glyco_hydro_3_C"/>
    <property type="match status" value="1"/>
</dbReference>
<evidence type="ECO:0000259" key="7">
    <source>
        <dbReference type="Pfam" id="PF01915"/>
    </source>
</evidence>
<evidence type="ECO:0000313" key="10">
    <source>
        <dbReference type="Proteomes" id="UP000540685"/>
    </source>
</evidence>
<evidence type="ECO:0000259" key="6">
    <source>
        <dbReference type="Pfam" id="PF00933"/>
    </source>
</evidence>
<dbReference type="EC" id="3.2.1.21" evidence="9"/>
<dbReference type="Gene3D" id="2.60.120.430">
    <property type="entry name" value="Galactose-binding lectin"/>
    <property type="match status" value="1"/>
</dbReference>
<feature type="signal peptide" evidence="5">
    <location>
        <begin position="1"/>
        <end position="30"/>
    </location>
</feature>
<feature type="compositionally biased region" description="Gly residues" evidence="4">
    <location>
        <begin position="729"/>
        <end position="738"/>
    </location>
</feature>
<dbReference type="InterPro" id="IPR041443">
    <property type="entry name" value="Exop_C"/>
</dbReference>
<protein>
    <submittedName>
        <fullName evidence="9">Beta-glucosidase</fullName>
        <ecNumber evidence="9">3.2.1.21</ecNumber>
    </submittedName>
</protein>
<dbReference type="InterPro" id="IPR036881">
    <property type="entry name" value="Glyco_hydro_3_C_sf"/>
</dbReference>
<feature type="region of interest" description="Disordered" evidence="4">
    <location>
        <begin position="715"/>
        <end position="740"/>
    </location>
</feature>
<dbReference type="InterPro" id="IPR001764">
    <property type="entry name" value="Glyco_hydro_3_N"/>
</dbReference>
<dbReference type="PANTHER" id="PTHR30620:SF77">
    <property type="entry name" value="LYSOSOMAL BETA GLUCOSIDASE-LIKE"/>
    <property type="match status" value="1"/>
</dbReference>
<dbReference type="AlphaFoldDB" id="A0A7W9MIU5"/>
<dbReference type="Pfam" id="PF00933">
    <property type="entry name" value="Glyco_hydro_3"/>
    <property type="match status" value="1"/>
</dbReference>
<feature type="domain" description="ExoP galactose-binding-like" evidence="8">
    <location>
        <begin position="752"/>
        <end position="910"/>
    </location>
</feature>
<dbReference type="InterPro" id="IPR017853">
    <property type="entry name" value="GH"/>
</dbReference>
<dbReference type="InterPro" id="IPR051915">
    <property type="entry name" value="Cellulose_Degrad_GH3"/>
</dbReference>
<dbReference type="InterPro" id="IPR019800">
    <property type="entry name" value="Glyco_hydro_3_AS"/>
</dbReference>
<evidence type="ECO:0000256" key="4">
    <source>
        <dbReference type="SAM" id="MobiDB-lite"/>
    </source>
</evidence>
<dbReference type="Proteomes" id="UP000540685">
    <property type="component" value="Unassembled WGS sequence"/>
</dbReference>
<dbReference type="SUPFAM" id="SSF51445">
    <property type="entry name" value="(Trans)glycosidases"/>
    <property type="match status" value="1"/>
</dbReference>
<organism evidence="9 10">
    <name type="scientific">Streptosporangium becharense</name>
    <dbReference type="NCBI Taxonomy" id="1816182"/>
    <lineage>
        <taxon>Bacteria</taxon>
        <taxon>Bacillati</taxon>
        <taxon>Actinomycetota</taxon>
        <taxon>Actinomycetes</taxon>
        <taxon>Streptosporangiales</taxon>
        <taxon>Streptosporangiaceae</taxon>
        <taxon>Streptosporangium</taxon>
    </lineage>
</organism>
<evidence type="ECO:0000313" key="9">
    <source>
        <dbReference type="EMBL" id="MBB5822567.1"/>
    </source>
</evidence>
<dbReference type="RefSeq" id="WP_221206926.1">
    <property type="nucleotide sequence ID" value="NZ_JACHMP010000001.1"/>
</dbReference>
<dbReference type="PROSITE" id="PS00775">
    <property type="entry name" value="GLYCOSYL_HYDROL_F3"/>
    <property type="match status" value="1"/>
</dbReference>
<dbReference type="Gene3D" id="3.20.20.300">
    <property type="entry name" value="Glycoside hydrolase, family 3, N-terminal domain"/>
    <property type="match status" value="1"/>
</dbReference>
<accession>A0A7W9MIU5</accession>
<feature type="compositionally biased region" description="Low complexity" evidence="4">
    <location>
        <begin position="66"/>
        <end position="83"/>
    </location>
</feature>